<name>F5ZA26_ALTNA</name>
<keyword evidence="1" id="KW-1133">Transmembrane helix</keyword>
<gene>
    <name evidence="2" type="ordered locus">ambt_00405</name>
</gene>
<feature type="transmembrane region" description="Helical" evidence="1">
    <location>
        <begin position="29"/>
        <end position="49"/>
    </location>
</feature>
<keyword evidence="3" id="KW-1185">Reference proteome</keyword>
<dbReference type="HOGENOM" id="CLU_3094839_0_0_6"/>
<sequence length="51" mass="5848">MGEGVSVQIKKWKKVTVITINDNGIFVGFRIYTLVNNRMFLVVVILFNFKG</sequence>
<dbReference type="Proteomes" id="UP000000683">
    <property type="component" value="Chromosome"/>
</dbReference>
<protein>
    <submittedName>
        <fullName evidence="2">Uncharacterized protein</fullName>
    </submittedName>
</protein>
<evidence type="ECO:0000256" key="1">
    <source>
        <dbReference type="SAM" id="Phobius"/>
    </source>
</evidence>
<evidence type="ECO:0000313" key="2">
    <source>
        <dbReference type="EMBL" id="AEF01640.1"/>
    </source>
</evidence>
<dbReference type="EMBL" id="CP002339">
    <property type="protein sequence ID" value="AEF01640.1"/>
    <property type="molecule type" value="Genomic_DNA"/>
</dbReference>
<dbReference type="KEGG" id="alt:ambt_00405"/>
<keyword evidence="1" id="KW-0472">Membrane</keyword>
<dbReference type="AlphaFoldDB" id="F5ZA26"/>
<keyword evidence="1" id="KW-0812">Transmembrane</keyword>
<reference evidence="2 3" key="1">
    <citation type="journal article" date="2011" name="J. Bacteriol.">
        <title>Complete genome sequence of the polycyclic aromatic hydrocarbon-degrading bacterium Alteromonas sp. strain SN2.</title>
        <authorList>
            <person name="Jin H.M."/>
            <person name="Jeong H."/>
            <person name="Moon E.J."/>
            <person name="Math R.K."/>
            <person name="Lee K."/>
            <person name="Kim H.J."/>
            <person name="Jeon C.O."/>
            <person name="Oh T.K."/>
            <person name="Kim J.F."/>
        </authorList>
    </citation>
    <scope>NUCLEOTIDE SEQUENCE [LARGE SCALE GENOMIC DNA]</scope>
    <source>
        <strain evidence="3">JCM 17741 / KACC 18427 / KCTC 11700BP / SN2</strain>
    </source>
</reference>
<proteinExistence type="predicted"/>
<organism evidence="2 3">
    <name type="scientific">Alteromonas naphthalenivorans</name>
    <dbReference type="NCBI Taxonomy" id="715451"/>
    <lineage>
        <taxon>Bacteria</taxon>
        <taxon>Pseudomonadati</taxon>
        <taxon>Pseudomonadota</taxon>
        <taxon>Gammaproteobacteria</taxon>
        <taxon>Alteromonadales</taxon>
        <taxon>Alteromonadaceae</taxon>
        <taxon>Alteromonas/Salinimonas group</taxon>
        <taxon>Alteromonas</taxon>
    </lineage>
</organism>
<evidence type="ECO:0000313" key="3">
    <source>
        <dbReference type="Proteomes" id="UP000000683"/>
    </source>
</evidence>
<accession>F5ZA26</accession>